<protein>
    <submittedName>
        <fullName evidence="1">Uncharacterized protein</fullName>
    </submittedName>
</protein>
<dbReference type="EMBL" id="BGPR01006936">
    <property type="protein sequence ID" value="GBN23023.1"/>
    <property type="molecule type" value="Genomic_DNA"/>
</dbReference>
<organism evidence="1 2">
    <name type="scientific">Araneus ventricosus</name>
    <name type="common">Orbweaver spider</name>
    <name type="synonym">Epeira ventricosa</name>
    <dbReference type="NCBI Taxonomy" id="182803"/>
    <lineage>
        <taxon>Eukaryota</taxon>
        <taxon>Metazoa</taxon>
        <taxon>Ecdysozoa</taxon>
        <taxon>Arthropoda</taxon>
        <taxon>Chelicerata</taxon>
        <taxon>Arachnida</taxon>
        <taxon>Araneae</taxon>
        <taxon>Araneomorphae</taxon>
        <taxon>Entelegynae</taxon>
        <taxon>Araneoidea</taxon>
        <taxon>Araneidae</taxon>
        <taxon>Araneus</taxon>
    </lineage>
</organism>
<dbReference type="AlphaFoldDB" id="A0A4Y2M901"/>
<comment type="caution">
    <text evidence="1">The sequence shown here is derived from an EMBL/GenBank/DDBJ whole genome shotgun (WGS) entry which is preliminary data.</text>
</comment>
<evidence type="ECO:0000313" key="2">
    <source>
        <dbReference type="Proteomes" id="UP000499080"/>
    </source>
</evidence>
<accession>A0A4Y2M901</accession>
<keyword evidence="2" id="KW-1185">Reference proteome</keyword>
<proteinExistence type="predicted"/>
<sequence length="145" mass="16370">MADTAASEDKPVKETPKFAVAITSKNQPILYCEFFAKTADDANQPWKNPCGQELYQETVHSKIKFPIVNPKSIKQRWIFHCITVLICRITFELESEFLIHQRNQTVLGGRNGGWSVLSVGVDPLQVVGDPRVDPWETRLSTPVSE</sequence>
<reference evidence="1 2" key="1">
    <citation type="journal article" date="2019" name="Sci. Rep.">
        <title>Orb-weaving spider Araneus ventricosus genome elucidates the spidroin gene catalogue.</title>
        <authorList>
            <person name="Kono N."/>
            <person name="Nakamura H."/>
            <person name="Ohtoshi R."/>
            <person name="Moran D.A.P."/>
            <person name="Shinohara A."/>
            <person name="Yoshida Y."/>
            <person name="Fujiwara M."/>
            <person name="Mori M."/>
            <person name="Tomita M."/>
            <person name="Arakawa K."/>
        </authorList>
    </citation>
    <scope>NUCLEOTIDE SEQUENCE [LARGE SCALE GENOMIC DNA]</scope>
</reference>
<evidence type="ECO:0000313" key="1">
    <source>
        <dbReference type="EMBL" id="GBN23023.1"/>
    </source>
</evidence>
<gene>
    <name evidence="1" type="ORF">AVEN_30135_1</name>
</gene>
<name>A0A4Y2M901_ARAVE</name>
<dbReference type="Proteomes" id="UP000499080">
    <property type="component" value="Unassembled WGS sequence"/>
</dbReference>